<dbReference type="RefSeq" id="WP_345676157.1">
    <property type="nucleotide sequence ID" value="NZ_BAABHS010000010.1"/>
</dbReference>
<evidence type="ECO:0000259" key="1">
    <source>
        <dbReference type="Pfam" id="PF01636"/>
    </source>
</evidence>
<dbReference type="InterPro" id="IPR011009">
    <property type="entry name" value="Kinase-like_dom_sf"/>
</dbReference>
<comment type="caution">
    <text evidence="2">The sequence shown here is derived from an EMBL/GenBank/DDBJ whole genome shotgun (WGS) entry which is preliminary data.</text>
</comment>
<dbReference type="InterPro" id="IPR051678">
    <property type="entry name" value="AGP_Transferase"/>
</dbReference>
<dbReference type="InterPro" id="IPR041726">
    <property type="entry name" value="ACAD10_11_N"/>
</dbReference>
<dbReference type="EMBL" id="BAABHS010000010">
    <property type="protein sequence ID" value="GAA4965398.1"/>
    <property type="molecule type" value="Genomic_DNA"/>
</dbReference>
<dbReference type="PANTHER" id="PTHR21310:SF40">
    <property type="entry name" value="AMINOGLYCOSIDE PHOSPHOTRANSFERASE DOMAIN-CONTAINING PROTEIN-RELATED"/>
    <property type="match status" value="1"/>
</dbReference>
<evidence type="ECO:0000313" key="2">
    <source>
        <dbReference type="EMBL" id="GAA4965398.1"/>
    </source>
</evidence>
<keyword evidence="3" id="KW-1185">Reference proteome</keyword>
<reference evidence="3" key="1">
    <citation type="journal article" date="2019" name="Int. J. Syst. Evol. Microbiol.">
        <title>The Global Catalogue of Microorganisms (GCM) 10K type strain sequencing project: providing services to taxonomists for standard genome sequencing and annotation.</title>
        <authorList>
            <consortium name="The Broad Institute Genomics Platform"/>
            <consortium name="The Broad Institute Genome Sequencing Center for Infectious Disease"/>
            <person name="Wu L."/>
            <person name="Ma J."/>
        </authorList>
    </citation>
    <scope>NUCLEOTIDE SEQUENCE [LARGE SCALE GENOMIC DNA]</scope>
    <source>
        <strain evidence="3">JCM 17986</strain>
    </source>
</reference>
<evidence type="ECO:0000313" key="3">
    <source>
        <dbReference type="Proteomes" id="UP001500466"/>
    </source>
</evidence>
<proteinExistence type="predicted"/>
<dbReference type="Proteomes" id="UP001500466">
    <property type="component" value="Unassembled WGS sequence"/>
</dbReference>
<dbReference type="PANTHER" id="PTHR21310">
    <property type="entry name" value="AMINOGLYCOSIDE PHOSPHOTRANSFERASE-RELATED-RELATED"/>
    <property type="match status" value="1"/>
</dbReference>
<dbReference type="InterPro" id="IPR002575">
    <property type="entry name" value="Aminoglycoside_PTrfase"/>
</dbReference>
<dbReference type="CDD" id="cd05154">
    <property type="entry name" value="ACAD10_11_N-like"/>
    <property type="match status" value="1"/>
</dbReference>
<protein>
    <submittedName>
        <fullName evidence="2">Phosphotransferase family protein</fullName>
    </submittedName>
</protein>
<dbReference type="Pfam" id="PF01636">
    <property type="entry name" value="APH"/>
    <property type="match status" value="1"/>
</dbReference>
<feature type="domain" description="Aminoglycoside phosphotransferase" evidence="1">
    <location>
        <begin position="58"/>
        <end position="286"/>
    </location>
</feature>
<dbReference type="Gene3D" id="3.90.1200.10">
    <property type="match status" value="1"/>
</dbReference>
<dbReference type="SUPFAM" id="SSF56112">
    <property type="entry name" value="Protein kinase-like (PK-like)"/>
    <property type="match status" value="1"/>
</dbReference>
<gene>
    <name evidence="2" type="ORF">GCM10023205_32180</name>
</gene>
<sequence length="368" mass="40720">MSEQNGAFRPKTSTRDASEARAAFADWLRARTADPAAEVLDLASPSANGMSSETLLVTVRTTAGGERRLVVRLAPPEGAVPVFPTYDLAGQFETMRLVGELTDVPVPPVLWHEPDAGPLGTPFFVMERRDGRVPPDVMPYVYGSWVTELPESDRARMQDTTVATIAALHAIPDAATRFALLDREPADGRSTLRRHVDATRAYADWAMTDHPSPLIERGFAWLEANWPAEEGPTVLSWGDSRVGNIMYGEPVPEPVAVLDWEMAALGVPELDLAWLAYLHRMFQLGAEARGIAGLPDFLRWPDIADRYRELSGYQPRDEDFYRAYSSLRMAVITLRTQLRAVHFGEIPMPDDVDDLIRARSDLPGLIGG</sequence>
<accession>A0ABP9HA48</accession>
<name>A0ABP9HA48_9ACTN</name>
<organism evidence="2 3">
    <name type="scientific">Yinghuangia aomiensis</name>
    <dbReference type="NCBI Taxonomy" id="676205"/>
    <lineage>
        <taxon>Bacteria</taxon>
        <taxon>Bacillati</taxon>
        <taxon>Actinomycetota</taxon>
        <taxon>Actinomycetes</taxon>
        <taxon>Kitasatosporales</taxon>
        <taxon>Streptomycetaceae</taxon>
        <taxon>Yinghuangia</taxon>
    </lineage>
</organism>
<dbReference type="Gene3D" id="3.30.200.20">
    <property type="entry name" value="Phosphorylase Kinase, domain 1"/>
    <property type="match status" value="1"/>
</dbReference>